<proteinExistence type="predicted"/>
<accession>A0A0A9DKZ0</accession>
<sequence length="47" mass="5270">MSVPSENFRLHLSFNCISSGILNLGASFIDMQLVLHYKNSLAIRQGF</sequence>
<dbReference type="AlphaFoldDB" id="A0A0A9DKZ0"/>
<name>A0A0A9DKZ0_ARUDO</name>
<evidence type="ECO:0000313" key="1">
    <source>
        <dbReference type="EMBL" id="JAD87343.1"/>
    </source>
</evidence>
<reference evidence="1" key="1">
    <citation type="submission" date="2014-09" db="EMBL/GenBank/DDBJ databases">
        <authorList>
            <person name="Magalhaes I.L.F."/>
            <person name="Oliveira U."/>
            <person name="Santos F.R."/>
            <person name="Vidigal T.H.D.A."/>
            <person name="Brescovit A.D."/>
            <person name="Santos A.J."/>
        </authorList>
    </citation>
    <scope>NUCLEOTIDE SEQUENCE</scope>
    <source>
        <tissue evidence="1">Shoot tissue taken approximately 20 cm above the soil surface</tissue>
    </source>
</reference>
<organism evidence="1">
    <name type="scientific">Arundo donax</name>
    <name type="common">Giant reed</name>
    <name type="synonym">Donax arundinaceus</name>
    <dbReference type="NCBI Taxonomy" id="35708"/>
    <lineage>
        <taxon>Eukaryota</taxon>
        <taxon>Viridiplantae</taxon>
        <taxon>Streptophyta</taxon>
        <taxon>Embryophyta</taxon>
        <taxon>Tracheophyta</taxon>
        <taxon>Spermatophyta</taxon>
        <taxon>Magnoliopsida</taxon>
        <taxon>Liliopsida</taxon>
        <taxon>Poales</taxon>
        <taxon>Poaceae</taxon>
        <taxon>PACMAD clade</taxon>
        <taxon>Arundinoideae</taxon>
        <taxon>Arundineae</taxon>
        <taxon>Arundo</taxon>
    </lineage>
</organism>
<dbReference type="EMBL" id="GBRH01210552">
    <property type="protein sequence ID" value="JAD87343.1"/>
    <property type="molecule type" value="Transcribed_RNA"/>
</dbReference>
<protein>
    <submittedName>
        <fullName evidence="1">Uncharacterized protein</fullName>
    </submittedName>
</protein>
<reference evidence="1" key="2">
    <citation type="journal article" date="2015" name="Data Brief">
        <title>Shoot transcriptome of the giant reed, Arundo donax.</title>
        <authorList>
            <person name="Barrero R.A."/>
            <person name="Guerrero F.D."/>
            <person name="Moolhuijzen P."/>
            <person name="Goolsby J.A."/>
            <person name="Tidwell J."/>
            <person name="Bellgard S.E."/>
            <person name="Bellgard M.I."/>
        </authorList>
    </citation>
    <scope>NUCLEOTIDE SEQUENCE</scope>
    <source>
        <tissue evidence="1">Shoot tissue taken approximately 20 cm above the soil surface</tissue>
    </source>
</reference>